<accession>A0ABU9T7N7</accession>
<sequence>MIIDLNSKAPTAGIMFSGVEGVIYDISSEIIHGSYYSFDLFNKIQNGGTDHKDNIIAHYDSVYISICCSIAGFCSVINETICPADQIKALSELALDAVKPLALDLE</sequence>
<dbReference type="RefSeq" id="WP_342848500.1">
    <property type="nucleotide sequence ID" value="NZ_JBBMQO010000006.1"/>
</dbReference>
<protein>
    <submittedName>
        <fullName evidence="1">Uncharacterized protein</fullName>
    </submittedName>
</protein>
<keyword evidence="2" id="KW-1185">Reference proteome</keyword>
<reference evidence="1 2" key="1">
    <citation type="submission" date="2024-03" db="EMBL/GenBank/DDBJ databases">
        <title>Community enrichment and isolation of bacterial strains for fucoidan degradation.</title>
        <authorList>
            <person name="Sichert A."/>
        </authorList>
    </citation>
    <scope>NUCLEOTIDE SEQUENCE [LARGE SCALE GENOMIC DNA]</scope>
    <source>
        <strain evidence="1 2">AS62</strain>
    </source>
</reference>
<dbReference type="EMBL" id="JBBMQO010000006">
    <property type="protein sequence ID" value="MEM5502132.1"/>
    <property type="molecule type" value="Genomic_DNA"/>
</dbReference>
<evidence type="ECO:0000313" key="2">
    <source>
        <dbReference type="Proteomes" id="UP001477870"/>
    </source>
</evidence>
<gene>
    <name evidence="1" type="ORF">WNY59_11070</name>
</gene>
<evidence type="ECO:0000313" key="1">
    <source>
        <dbReference type="EMBL" id="MEM5502132.1"/>
    </source>
</evidence>
<dbReference type="Proteomes" id="UP001477870">
    <property type="component" value="Unassembled WGS sequence"/>
</dbReference>
<proteinExistence type="predicted"/>
<name>A0ABU9T7N7_9HYPH</name>
<comment type="caution">
    <text evidence="1">The sequence shown here is derived from an EMBL/GenBank/DDBJ whole genome shotgun (WGS) entry which is preliminary data.</text>
</comment>
<organism evidence="1 2">
    <name type="scientific">Ahrensia kielensis</name>
    <dbReference type="NCBI Taxonomy" id="76980"/>
    <lineage>
        <taxon>Bacteria</taxon>
        <taxon>Pseudomonadati</taxon>
        <taxon>Pseudomonadota</taxon>
        <taxon>Alphaproteobacteria</taxon>
        <taxon>Hyphomicrobiales</taxon>
        <taxon>Ahrensiaceae</taxon>
        <taxon>Ahrensia</taxon>
    </lineage>
</organism>